<dbReference type="OrthoDB" id="122481at2"/>
<sequence>MSKDSSVSIYNTIPGGKELLEWFGQVPSFHDAEILDLHLKREGASTLRIHAWNMTSKVRNGYFVLEKHAVVEFAIDGIVNLELDDFNHQNAIDGLTLSRVKYDENLEVYEVSLEPAYGMAGFIQAIELSVSHRPGKPK</sequence>
<gene>
    <name evidence="1" type="ORF">ROA7745_03896</name>
</gene>
<organism evidence="1 2">
    <name type="scientific">Roseovarius aestuarii</name>
    <dbReference type="NCBI Taxonomy" id="475083"/>
    <lineage>
        <taxon>Bacteria</taxon>
        <taxon>Pseudomonadati</taxon>
        <taxon>Pseudomonadota</taxon>
        <taxon>Alphaproteobacteria</taxon>
        <taxon>Rhodobacterales</taxon>
        <taxon>Roseobacteraceae</taxon>
        <taxon>Roseovarius</taxon>
    </lineage>
</organism>
<evidence type="ECO:0000313" key="2">
    <source>
        <dbReference type="Proteomes" id="UP000193224"/>
    </source>
</evidence>
<dbReference type="AlphaFoldDB" id="A0A1X7BWK4"/>
<proteinExistence type="predicted"/>
<dbReference type="Proteomes" id="UP000193224">
    <property type="component" value="Unassembled WGS sequence"/>
</dbReference>
<reference evidence="1 2" key="1">
    <citation type="submission" date="2017-03" db="EMBL/GenBank/DDBJ databases">
        <authorList>
            <person name="Afonso C.L."/>
            <person name="Miller P.J."/>
            <person name="Scott M.A."/>
            <person name="Spackman E."/>
            <person name="Goraichik I."/>
            <person name="Dimitrov K.M."/>
            <person name="Suarez D.L."/>
            <person name="Swayne D.E."/>
        </authorList>
    </citation>
    <scope>NUCLEOTIDE SEQUENCE [LARGE SCALE GENOMIC DNA]</scope>
    <source>
        <strain evidence="1 2">CECT 7745</strain>
    </source>
</reference>
<name>A0A1X7BWK4_9RHOB</name>
<evidence type="ECO:0000313" key="1">
    <source>
        <dbReference type="EMBL" id="SMC14032.1"/>
    </source>
</evidence>
<protein>
    <submittedName>
        <fullName evidence="1">Uncharacterized protein</fullName>
    </submittedName>
</protein>
<accession>A0A1X7BWK4</accession>
<dbReference type="RefSeq" id="WP_085801950.1">
    <property type="nucleotide sequence ID" value="NZ_FWXB01000019.1"/>
</dbReference>
<dbReference type="EMBL" id="FWXB01000019">
    <property type="protein sequence ID" value="SMC14032.1"/>
    <property type="molecule type" value="Genomic_DNA"/>
</dbReference>
<keyword evidence="2" id="KW-1185">Reference proteome</keyword>
<dbReference type="Pfam" id="PF15594">
    <property type="entry name" value="Imm50"/>
    <property type="match status" value="1"/>
</dbReference>
<dbReference type="InterPro" id="IPR028957">
    <property type="entry name" value="Imm50"/>
</dbReference>